<dbReference type="SUPFAM" id="SSF57938">
    <property type="entry name" value="DnaJ/Hsp40 cysteine-rich domain"/>
    <property type="match status" value="1"/>
</dbReference>
<dbReference type="RefSeq" id="WP_219800558.1">
    <property type="nucleotide sequence ID" value="NZ_CP080095.1"/>
</dbReference>
<reference evidence="2 3" key="1">
    <citation type="submission" date="2021-07" db="EMBL/GenBank/DDBJ databases">
        <title>Paraburkholderia edwinii protects Aspergillus sp. from phenazines by acting as a toxin sponge.</title>
        <authorList>
            <person name="Dahlstrom K.M."/>
            <person name="Newman D.K."/>
        </authorList>
    </citation>
    <scope>NUCLEOTIDE SEQUENCE [LARGE SCALE GENOMIC DNA]</scope>
    <source>
        <strain evidence="2 3">Pe01</strain>
    </source>
</reference>
<proteinExistence type="predicted"/>
<evidence type="ECO:0000313" key="3">
    <source>
        <dbReference type="Proteomes" id="UP000826462"/>
    </source>
</evidence>
<accession>A0ABX8UUW4</accession>
<name>A0ABX8UUW4_9BURK</name>
<dbReference type="Proteomes" id="UP000826462">
    <property type="component" value="Chromosome 1"/>
</dbReference>
<protein>
    <recommendedName>
        <fullName evidence="4">Molecular chaperone DnaJ</fullName>
    </recommendedName>
</protein>
<organism evidence="2 3">
    <name type="scientific">Paraburkholderia edwinii</name>
    <dbReference type="NCBI Taxonomy" id="2861782"/>
    <lineage>
        <taxon>Bacteria</taxon>
        <taxon>Pseudomonadati</taxon>
        <taxon>Pseudomonadota</taxon>
        <taxon>Betaproteobacteria</taxon>
        <taxon>Burkholderiales</taxon>
        <taxon>Burkholderiaceae</taxon>
        <taxon>Paraburkholderia</taxon>
    </lineage>
</organism>
<evidence type="ECO:0008006" key="4">
    <source>
        <dbReference type="Google" id="ProtNLM"/>
    </source>
</evidence>
<dbReference type="InterPro" id="IPR036410">
    <property type="entry name" value="HSP_DnaJ_Cys-rich_dom_sf"/>
</dbReference>
<evidence type="ECO:0000256" key="1">
    <source>
        <dbReference type="SAM" id="MobiDB-lite"/>
    </source>
</evidence>
<feature type="region of interest" description="Disordered" evidence="1">
    <location>
        <begin position="1"/>
        <end position="26"/>
    </location>
</feature>
<sequence length="60" mass="5932">MEDIMQPDQKPLSPGDEGPPDAPGVGEDICAACQGTGMVEGERCDVCGGTGKVLQGIGGG</sequence>
<dbReference type="Gene3D" id="6.20.20.10">
    <property type="match status" value="1"/>
</dbReference>
<gene>
    <name evidence="2" type="ORF">KZJ38_12820</name>
</gene>
<keyword evidence="3" id="KW-1185">Reference proteome</keyword>
<dbReference type="EMBL" id="CP080095">
    <property type="protein sequence ID" value="QYD71142.1"/>
    <property type="molecule type" value="Genomic_DNA"/>
</dbReference>
<evidence type="ECO:0000313" key="2">
    <source>
        <dbReference type="EMBL" id="QYD71142.1"/>
    </source>
</evidence>